<sequence length="75" mass="8268">MKGIASFVFRRTRQKLGPEIAHITVAQHLRGTWRVNGSSSSNPAYVAYTVSVSPTRAGNVFRGGEWRSMYVRAAA</sequence>
<evidence type="ECO:0000313" key="4">
    <source>
        <dbReference type="Proteomes" id="UP000435957"/>
    </source>
</evidence>
<evidence type="ECO:0000313" key="3">
    <source>
        <dbReference type="Proteomes" id="UP000216363"/>
    </source>
</evidence>
<evidence type="ECO:0000313" key="2">
    <source>
        <dbReference type="EMBL" id="OYR31837.1"/>
    </source>
</evidence>
<dbReference type="AlphaFoldDB" id="A0A256GXB5"/>
<reference evidence="1 4" key="2">
    <citation type="submission" date="2019-09" db="EMBL/GenBank/DDBJ databases">
        <title>Taxonomic organization of the family Brucellaceae based on a phylogenomic approach.</title>
        <authorList>
            <person name="Leclercq S."/>
            <person name="Cloeckaert A."/>
            <person name="Zygmunt M.S."/>
        </authorList>
    </citation>
    <scope>NUCLEOTIDE SEQUENCE [LARGE SCALE GENOMIC DNA]</scope>
    <source>
        <strain evidence="1 4">LUP23</strain>
    </source>
</reference>
<dbReference type="Proteomes" id="UP000216363">
    <property type="component" value="Unassembled WGS sequence"/>
</dbReference>
<dbReference type="RefSeq" id="WP_088217426.1">
    <property type="nucleotide sequence ID" value="NZ_JBHEEP010000031.1"/>
</dbReference>
<evidence type="ECO:0000313" key="1">
    <source>
        <dbReference type="EMBL" id="KAB2700641.1"/>
    </source>
</evidence>
<comment type="caution">
    <text evidence="2">The sequence shown here is derived from an EMBL/GenBank/DDBJ whole genome shotgun (WGS) entry which is preliminary data.</text>
</comment>
<dbReference type="EMBL" id="WBWF01000028">
    <property type="protein sequence ID" value="KAB2700641.1"/>
    <property type="molecule type" value="Genomic_DNA"/>
</dbReference>
<gene>
    <name evidence="2" type="ORF">CES86_0644</name>
    <name evidence="1" type="ORF">F9L03_24540</name>
</gene>
<keyword evidence="4" id="KW-1185">Reference proteome</keyword>
<reference evidence="2 3" key="1">
    <citation type="submission" date="2017-07" db="EMBL/GenBank/DDBJ databases">
        <title>Draft genome of Ochrobactrum lupini type strain LUP21.</title>
        <authorList>
            <person name="Krzyzanowska D.M."/>
            <person name="Jafra S."/>
        </authorList>
    </citation>
    <scope>NUCLEOTIDE SEQUENCE [LARGE SCALE GENOMIC DNA]</scope>
    <source>
        <strain evidence="2 3">LUP21</strain>
    </source>
</reference>
<dbReference type="EMBL" id="NNRN01000035">
    <property type="protein sequence ID" value="OYR31837.1"/>
    <property type="molecule type" value="Genomic_DNA"/>
</dbReference>
<accession>A0A256GXB5</accession>
<protein>
    <submittedName>
        <fullName evidence="2">Uncharacterized protein</fullName>
    </submittedName>
</protein>
<proteinExistence type="predicted"/>
<dbReference type="Proteomes" id="UP000435957">
    <property type="component" value="Unassembled WGS sequence"/>
</dbReference>
<name>A0A256GXB5_9HYPH</name>
<organism evidence="2 3">
    <name type="scientific">Brucella lupini</name>
    <dbReference type="NCBI Taxonomy" id="255457"/>
    <lineage>
        <taxon>Bacteria</taxon>
        <taxon>Pseudomonadati</taxon>
        <taxon>Pseudomonadota</taxon>
        <taxon>Alphaproteobacteria</taxon>
        <taxon>Hyphomicrobiales</taxon>
        <taxon>Brucellaceae</taxon>
        <taxon>Brucella/Ochrobactrum group</taxon>
        <taxon>Brucella</taxon>
    </lineage>
</organism>